<feature type="compositionally biased region" description="Pro residues" evidence="1">
    <location>
        <begin position="71"/>
        <end position="105"/>
    </location>
</feature>
<evidence type="ECO:0000313" key="2">
    <source>
        <dbReference type="EMBL" id="EPX61303.1"/>
    </source>
</evidence>
<accession>S9QXA8</accession>
<evidence type="ECO:0000313" key="3">
    <source>
        <dbReference type="Proteomes" id="UP000011682"/>
    </source>
</evidence>
<evidence type="ECO:0008006" key="4">
    <source>
        <dbReference type="Google" id="ProtNLM"/>
    </source>
</evidence>
<dbReference type="Proteomes" id="UP000011682">
    <property type="component" value="Unassembled WGS sequence"/>
</dbReference>
<dbReference type="AlphaFoldDB" id="S9QXA8"/>
<dbReference type="Pfam" id="PF08757">
    <property type="entry name" value="CotH"/>
    <property type="match status" value="1"/>
</dbReference>
<dbReference type="EMBL" id="ANAH02000010">
    <property type="protein sequence ID" value="EPX61303.1"/>
    <property type="molecule type" value="Genomic_DNA"/>
</dbReference>
<evidence type="ECO:0000256" key="1">
    <source>
        <dbReference type="SAM" id="MobiDB-lite"/>
    </source>
</evidence>
<comment type="caution">
    <text evidence="2">The sequence shown here is derived from an EMBL/GenBank/DDBJ whole genome shotgun (WGS) entry which is preliminary data.</text>
</comment>
<dbReference type="PANTHER" id="PTHR40050">
    <property type="entry name" value="INNER SPORE COAT PROTEIN H"/>
    <property type="match status" value="1"/>
</dbReference>
<dbReference type="eggNOG" id="COG5337">
    <property type="taxonomic scope" value="Bacteria"/>
</dbReference>
<proteinExistence type="predicted"/>
<keyword evidence="3" id="KW-1185">Reference proteome</keyword>
<name>S9QXA8_CYSF2</name>
<reference evidence="2" key="1">
    <citation type="submission" date="2013-05" db="EMBL/GenBank/DDBJ databases">
        <title>Genome assembly of Cystobacter fuscus DSM 2262.</title>
        <authorList>
            <person name="Sharma G."/>
            <person name="Khatri I."/>
            <person name="Kaur C."/>
            <person name="Mayilraj S."/>
            <person name="Subramanian S."/>
        </authorList>
    </citation>
    <scope>NUCLEOTIDE SEQUENCE [LARGE SCALE GENOMIC DNA]</scope>
    <source>
        <strain evidence="2">DSM 2262</strain>
    </source>
</reference>
<feature type="region of interest" description="Disordered" evidence="1">
    <location>
        <begin position="71"/>
        <end position="109"/>
    </location>
</feature>
<dbReference type="PANTHER" id="PTHR40050:SF1">
    <property type="entry name" value="INNER SPORE COAT PROTEIN H"/>
    <property type="match status" value="1"/>
</dbReference>
<organism evidence="2 3">
    <name type="scientific">Cystobacter fuscus (strain ATCC 25194 / DSM 2262 / NBRC 100088 / M29)</name>
    <dbReference type="NCBI Taxonomy" id="1242864"/>
    <lineage>
        <taxon>Bacteria</taxon>
        <taxon>Pseudomonadati</taxon>
        <taxon>Myxococcota</taxon>
        <taxon>Myxococcia</taxon>
        <taxon>Myxococcales</taxon>
        <taxon>Cystobacterineae</taxon>
        <taxon>Archangiaceae</taxon>
        <taxon>Cystobacter</taxon>
    </lineage>
</organism>
<sequence length="621" mass="68267">MQEVPLFGCVPLPDGTFLEPARIALRLVPRSWREWTGKASMTRVGGEPMFARVNKRLPLACLVALLAACSPPTPEPEAPGKGPPASPGEPVPPGPTEPSGPPPGTEVPCEMAPVEAAAPVMERPAPEAWVVPGELVLHASGFEDSGGAAPGRAHFEVWSVEDDAPGVLVWSATVSAPEARLSEGRFESTRAGLSERTRYAARVRYAYGSSTCEAWGPWSGFRLFRTEDGSAQLFDEARVLEFHLDIPPDSWAAMNAQAVPPDCVPHERDDHRATLRFGAQVFENVGVHVKGGCGSARTLEGKSSFKVDLEWDDPAVPGGEPSRELLGRKNFTFDNNVQDPSFMNERLGFAFFRAMGVPAPRAASVRLFVNGEPWGLYTHVETIDRRFLARWFEDKDGALYEGSYWCDLLAENMPAPGEDASGYCLERKLGGGSPAADGYAPLRELTRRLEGLGRGGFYPEVLAFFDYDRFLTTWAIEGVISHWDGYSFDTRNNYRVYEDPSTGRWTLIPGGIDQTFGHRQGSKAGTVQDPWAVTGLLAARCLEEADCRAAYATRLEEVTRAFESAGLEERVRRMREQLAGHVRVDPRKETTFEGFERAVEATLRFIRERPVQVRGTLPPSP</sequence>
<dbReference type="InterPro" id="IPR014867">
    <property type="entry name" value="Spore_coat_CotH_CotH2/3/7"/>
</dbReference>
<protein>
    <recommendedName>
        <fullName evidence="4">CotH protein</fullName>
    </recommendedName>
</protein>
<gene>
    <name evidence="2" type="ORF">D187_001086</name>
</gene>